<proteinExistence type="predicted"/>
<comment type="caution">
    <text evidence="1">The sequence shown here is derived from an EMBL/GenBank/DDBJ whole genome shotgun (WGS) entry which is preliminary data.</text>
</comment>
<accession>A0A4Q1ATC5</accession>
<protein>
    <recommendedName>
        <fullName evidence="3">OmpR/PhoB-type domain-containing protein</fullName>
    </recommendedName>
</protein>
<evidence type="ECO:0000313" key="2">
    <source>
        <dbReference type="Proteomes" id="UP000289718"/>
    </source>
</evidence>
<dbReference type="EMBL" id="NXIE01000002">
    <property type="protein sequence ID" value="RXK13122.1"/>
    <property type="molecule type" value="Genomic_DNA"/>
</dbReference>
<dbReference type="InterPro" id="IPR016032">
    <property type="entry name" value="Sig_transdc_resp-reg_C-effctor"/>
</dbReference>
<dbReference type="AlphaFoldDB" id="A0A4Q1ATC5"/>
<dbReference type="SUPFAM" id="SSF46894">
    <property type="entry name" value="C-terminal effector domain of the bipartite response regulators"/>
    <property type="match status" value="1"/>
</dbReference>
<keyword evidence="2" id="KW-1185">Reference proteome</keyword>
<dbReference type="OrthoDB" id="5365558at2"/>
<sequence length="138" mass="16325">MSKDLTIKLSKEMEAYLKKKEIETSCSMEKIVEDLINEQVNNKIIFEEGFYYDKQKNALFDKDNKVVEFTKLQNGLFHLLLQKKGEIVDFDTIHKEVWKNKGMSIFTMRNIVKRIRDLTYYGLIINHSNKGYTLGETF</sequence>
<dbReference type="RefSeq" id="WP_129060942.1">
    <property type="nucleotide sequence ID" value="NZ_NXIE01000002.1"/>
</dbReference>
<dbReference type="Gene3D" id="1.10.10.10">
    <property type="entry name" value="Winged helix-like DNA-binding domain superfamily/Winged helix DNA-binding domain"/>
    <property type="match status" value="1"/>
</dbReference>
<gene>
    <name evidence="1" type="ORF">CP965_04810</name>
</gene>
<name>A0A4Q1ATC5_9BACT</name>
<organism evidence="1 2">
    <name type="scientific">Halarcobacter mediterraneus</name>
    <dbReference type="NCBI Taxonomy" id="2023153"/>
    <lineage>
        <taxon>Bacteria</taxon>
        <taxon>Pseudomonadati</taxon>
        <taxon>Campylobacterota</taxon>
        <taxon>Epsilonproteobacteria</taxon>
        <taxon>Campylobacterales</taxon>
        <taxon>Arcobacteraceae</taxon>
        <taxon>Halarcobacter</taxon>
    </lineage>
</organism>
<dbReference type="GO" id="GO:0003677">
    <property type="term" value="F:DNA binding"/>
    <property type="evidence" value="ECO:0007669"/>
    <property type="project" value="InterPro"/>
</dbReference>
<dbReference type="InterPro" id="IPR036388">
    <property type="entry name" value="WH-like_DNA-bd_sf"/>
</dbReference>
<evidence type="ECO:0008006" key="3">
    <source>
        <dbReference type="Google" id="ProtNLM"/>
    </source>
</evidence>
<evidence type="ECO:0000313" key="1">
    <source>
        <dbReference type="EMBL" id="RXK13122.1"/>
    </source>
</evidence>
<dbReference type="Proteomes" id="UP000289718">
    <property type="component" value="Unassembled WGS sequence"/>
</dbReference>
<dbReference type="GO" id="GO:0006355">
    <property type="term" value="P:regulation of DNA-templated transcription"/>
    <property type="evidence" value="ECO:0007669"/>
    <property type="project" value="InterPro"/>
</dbReference>
<reference evidence="1 2" key="1">
    <citation type="submission" date="2017-09" db="EMBL/GenBank/DDBJ databases">
        <title>Genomics of the genus Arcobacter.</title>
        <authorList>
            <person name="Perez-Cataluna A."/>
            <person name="Figueras M.J."/>
            <person name="Salas-Masso N."/>
        </authorList>
    </citation>
    <scope>NUCLEOTIDE SEQUENCE [LARGE SCALE GENOMIC DNA]</scope>
    <source>
        <strain evidence="1 2">F156-34</strain>
    </source>
</reference>